<dbReference type="EMBL" id="JAOYFB010000036">
    <property type="protein sequence ID" value="KAK4019555.1"/>
    <property type="molecule type" value="Genomic_DNA"/>
</dbReference>
<comment type="caution">
    <text evidence="1">The sequence shown here is derived from an EMBL/GenBank/DDBJ whole genome shotgun (WGS) entry which is preliminary data.</text>
</comment>
<keyword evidence="2" id="KW-1185">Reference proteome</keyword>
<evidence type="ECO:0000313" key="2">
    <source>
        <dbReference type="Proteomes" id="UP001234178"/>
    </source>
</evidence>
<sequence length="270" mass="31126">MWQQQLVSNGISQWKTTHSFLRTVLSLSMLIVNWKDSSFSQNLNHFHGILNCLSADCHLASFEWYGPYQQCYDALLKYTNPSENILIEIMEISALHAELHNDGFNNRNVVVVIRERYANGVSLFSIRNRNGFEEDIDGVLAERRRMIQKLWERIIKELYSFRVKTRRECITSISVTVSCVKTNPSKSSLVYSNSGSIFGLTFYDAYTNVHGRQTLSLCRTVNPEDKCRIIGDMFVKVIDRTANDLNVTWDNLLLGQADISRIFSRHLGEK</sequence>
<gene>
    <name evidence="1" type="ORF">OUZ56_001570</name>
</gene>
<dbReference type="Proteomes" id="UP001234178">
    <property type="component" value="Unassembled WGS sequence"/>
</dbReference>
<proteinExistence type="predicted"/>
<organism evidence="1 2">
    <name type="scientific">Daphnia magna</name>
    <dbReference type="NCBI Taxonomy" id="35525"/>
    <lineage>
        <taxon>Eukaryota</taxon>
        <taxon>Metazoa</taxon>
        <taxon>Ecdysozoa</taxon>
        <taxon>Arthropoda</taxon>
        <taxon>Crustacea</taxon>
        <taxon>Branchiopoda</taxon>
        <taxon>Diplostraca</taxon>
        <taxon>Cladocera</taxon>
        <taxon>Anomopoda</taxon>
        <taxon>Daphniidae</taxon>
        <taxon>Daphnia</taxon>
    </lineage>
</organism>
<dbReference type="InterPro" id="IPR014729">
    <property type="entry name" value="Rossmann-like_a/b/a_fold"/>
</dbReference>
<dbReference type="Gene3D" id="3.40.50.620">
    <property type="entry name" value="HUPs"/>
    <property type="match status" value="1"/>
</dbReference>
<evidence type="ECO:0000313" key="1">
    <source>
        <dbReference type="EMBL" id="KAK4019555.1"/>
    </source>
</evidence>
<name>A0ABR0A3L9_9CRUS</name>
<accession>A0ABR0A3L9</accession>
<reference evidence="1 2" key="1">
    <citation type="journal article" date="2023" name="Nucleic Acids Res.">
        <title>The hologenome of Daphnia magna reveals possible DNA methylation and microbiome-mediated evolution of the host genome.</title>
        <authorList>
            <person name="Chaturvedi A."/>
            <person name="Li X."/>
            <person name="Dhandapani V."/>
            <person name="Marshall H."/>
            <person name="Kissane S."/>
            <person name="Cuenca-Cambronero M."/>
            <person name="Asole G."/>
            <person name="Calvet F."/>
            <person name="Ruiz-Romero M."/>
            <person name="Marangio P."/>
            <person name="Guigo R."/>
            <person name="Rago D."/>
            <person name="Mirbahai L."/>
            <person name="Eastwood N."/>
            <person name="Colbourne J.K."/>
            <person name="Zhou J."/>
            <person name="Mallon E."/>
            <person name="Orsini L."/>
        </authorList>
    </citation>
    <scope>NUCLEOTIDE SEQUENCE [LARGE SCALE GENOMIC DNA]</scope>
    <source>
        <strain evidence="1">LRV0_1</strain>
    </source>
</reference>
<protein>
    <submittedName>
        <fullName evidence="1">Uncharacterized protein</fullName>
    </submittedName>
</protein>